<dbReference type="EMBL" id="QRDQ01000010">
    <property type="protein sequence ID" value="RED22748.1"/>
    <property type="molecule type" value="Genomic_DNA"/>
</dbReference>
<feature type="signal peptide" evidence="1">
    <location>
        <begin position="1"/>
        <end position="21"/>
    </location>
</feature>
<evidence type="ECO:0000256" key="1">
    <source>
        <dbReference type="SAM" id="SignalP"/>
    </source>
</evidence>
<keyword evidence="1" id="KW-0732">Signal</keyword>
<dbReference type="Proteomes" id="UP000257004">
    <property type="component" value="Unassembled WGS sequence"/>
</dbReference>
<comment type="caution">
    <text evidence="2">The sequence shown here is derived from an EMBL/GenBank/DDBJ whole genome shotgun (WGS) entry which is preliminary data.</text>
</comment>
<evidence type="ECO:0000313" key="3">
    <source>
        <dbReference type="Proteomes" id="UP000257004"/>
    </source>
</evidence>
<evidence type="ECO:0000313" key="2">
    <source>
        <dbReference type="EMBL" id="RED22748.1"/>
    </source>
</evidence>
<keyword evidence="3" id="KW-1185">Reference proteome</keyword>
<organism evidence="2 3">
    <name type="scientific">Flavobacterium cutihirudinis</name>
    <dbReference type="NCBI Taxonomy" id="1265740"/>
    <lineage>
        <taxon>Bacteria</taxon>
        <taxon>Pseudomonadati</taxon>
        <taxon>Bacteroidota</taxon>
        <taxon>Flavobacteriia</taxon>
        <taxon>Flavobacteriales</taxon>
        <taxon>Flavobacteriaceae</taxon>
        <taxon>Flavobacterium</taxon>
    </lineage>
</organism>
<dbReference type="OrthoDB" id="1371180at2"/>
<reference evidence="2 3" key="1">
    <citation type="submission" date="2018-07" db="EMBL/GenBank/DDBJ databases">
        <title>Genomic Encyclopedia of Archaeal and Bacterial Type Strains, Phase II (KMG-II): from individual species to whole genera.</title>
        <authorList>
            <person name="Goeker M."/>
        </authorList>
    </citation>
    <scope>NUCLEOTIDE SEQUENCE [LARGE SCALE GENOMIC DNA]</scope>
    <source>
        <strain evidence="2 3">DSM 25795</strain>
    </source>
</reference>
<accession>A0A3D9FQL2</accession>
<gene>
    <name evidence="2" type="ORF">BD847_3378</name>
</gene>
<dbReference type="RefSeq" id="WP_115889352.1">
    <property type="nucleotide sequence ID" value="NZ_QRDQ01000010.1"/>
</dbReference>
<feature type="chain" id="PRO_5017735744" evidence="1">
    <location>
        <begin position="22"/>
        <end position="303"/>
    </location>
</feature>
<protein>
    <submittedName>
        <fullName evidence="2">Uncharacterized protein</fullName>
    </submittedName>
</protein>
<name>A0A3D9FQL2_9FLAO</name>
<proteinExistence type="predicted"/>
<sequence length="303" mass="32989">MKKTLLLLLFAFNLFSCSSDENEPVATEATLRINAKTVSNTNLTGKPIKRNTLPVSLQNIYVYTQATGLTEIENQFEIVSDETLGASDNIILRGISLGETSLRAVARTYSPSEDLVPYIDNKFIRDKTSANLVYNELSNYAPFIKYVSKPIDPVTIVAGDNAPVTFELVPTIGRAIFIFQLSEELKTLNYSCTFTVRSRGASTNLAFPVFDTYTISGDQVTGTIVEGPGVGDIFNKPTIVYEIFDASNVSKFKGAVSIDVVKGASTDKIFTITSDNIPVENTTQTTFKIDDIITGALTNGGNL</sequence>
<dbReference type="AlphaFoldDB" id="A0A3D9FQL2"/>